<dbReference type="AlphaFoldDB" id="A0AA35WCQ6"/>
<keyword evidence="2" id="KW-1185">Reference proteome</keyword>
<evidence type="ECO:0000313" key="1">
    <source>
        <dbReference type="EMBL" id="CAI8015714.1"/>
    </source>
</evidence>
<dbReference type="GO" id="GO:0003824">
    <property type="term" value="F:catalytic activity"/>
    <property type="evidence" value="ECO:0007669"/>
    <property type="project" value="InterPro"/>
</dbReference>
<proteinExistence type="predicted"/>
<reference evidence="1" key="1">
    <citation type="submission" date="2023-03" db="EMBL/GenBank/DDBJ databases">
        <authorList>
            <person name="Steffen K."/>
            <person name="Cardenas P."/>
        </authorList>
    </citation>
    <scope>NUCLEOTIDE SEQUENCE</scope>
</reference>
<dbReference type="SUPFAM" id="SSF74650">
    <property type="entry name" value="Galactose mutarotase-like"/>
    <property type="match status" value="1"/>
</dbReference>
<sequence>MSCFRRLDVSRPQDRRYRKRAAEIVVLIDKGADIYQFVHKPSDTDFLWRSPWGVRDPTVRMPTTGSGEGLWMDVYEGGWQTVLPGGRIPHPVHGRRHGPARRGEYGPWDAVILEDTTEVVSMRFWVRAARTPFFFEKTLTLRSGSAVLEIEARLTNEGEEPVHCVWGEHIALGAPFLSEDCVIDLPGGTLINEELEDWHPNNKLKSGFNAPWPMSQLKDGTPRDLSRIPPKSFRSYDMSYIADMPDGWYAVTNQKTGIGFGFRYPTEVFRYLWYWHSFGGGFGYPWYGRTYNVGLEPFTSYGNSGLAGAVENGTALLVQPGQTVETSQRAVAYSGASRVRSISSDGDVTIESNAALQGS</sequence>
<dbReference type="InterPro" id="IPR011013">
    <property type="entry name" value="Gal_mutarotase_sf_dom"/>
</dbReference>
<dbReference type="Proteomes" id="UP001174909">
    <property type="component" value="Unassembled WGS sequence"/>
</dbReference>
<dbReference type="Pfam" id="PF14486">
    <property type="entry name" value="DUF4432"/>
    <property type="match status" value="1"/>
</dbReference>
<dbReference type="GO" id="GO:0030246">
    <property type="term" value="F:carbohydrate binding"/>
    <property type="evidence" value="ECO:0007669"/>
    <property type="project" value="InterPro"/>
</dbReference>
<dbReference type="GO" id="GO:0005975">
    <property type="term" value="P:carbohydrate metabolic process"/>
    <property type="evidence" value="ECO:0007669"/>
    <property type="project" value="InterPro"/>
</dbReference>
<dbReference type="InterPro" id="IPR014718">
    <property type="entry name" value="GH-type_carb-bd"/>
</dbReference>
<dbReference type="Gene3D" id="2.70.98.10">
    <property type="match status" value="1"/>
</dbReference>
<dbReference type="InterPro" id="IPR027839">
    <property type="entry name" value="DUF4432"/>
</dbReference>
<evidence type="ECO:0000313" key="2">
    <source>
        <dbReference type="Proteomes" id="UP001174909"/>
    </source>
</evidence>
<organism evidence="1 2">
    <name type="scientific">Geodia barretti</name>
    <name type="common">Barrett's horny sponge</name>
    <dbReference type="NCBI Taxonomy" id="519541"/>
    <lineage>
        <taxon>Eukaryota</taxon>
        <taxon>Metazoa</taxon>
        <taxon>Porifera</taxon>
        <taxon>Demospongiae</taxon>
        <taxon>Heteroscleromorpha</taxon>
        <taxon>Tetractinellida</taxon>
        <taxon>Astrophorina</taxon>
        <taxon>Geodiidae</taxon>
        <taxon>Geodia</taxon>
    </lineage>
</organism>
<comment type="caution">
    <text evidence="1">The sequence shown here is derived from an EMBL/GenBank/DDBJ whole genome shotgun (WGS) entry which is preliminary data.</text>
</comment>
<gene>
    <name evidence="1" type="ORF">GBAR_LOCUS9695</name>
</gene>
<evidence type="ECO:0008006" key="3">
    <source>
        <dbReference type="Google" id="ProtNLM"/>
    </source>
</evidence>
<protein>
    <recommendedName>
        <fullName evidence="3">DUF4432 family protein</fullName>
    </recommendedName>
</protein>
<name>A0AA35WCQ6_GEOBA</name>
<dbReference type="EMBL" id="CASHTH010001466">
    <property type="protein sequence ID" value="CAI8015714.1"/>
    <property type="molecule type" value="Genomic_DNA"/>
</dbReference>
<accession>A0AA35WCQ6</accession>